<dbReference type="AlphaFoldDB" id="E4MS51"/>
<evidence type="ECO:0000313" key="2">
    <source>
        <dbReference type="EMBL" id="EFS97460.1"/>
    </source>
</evidence>
<reference evidence="2 3" key="1">
    <citation type="submission" date="2010-10" db="EMBL/GenBank/DDBJ databases">
        <authorList>
            <person name="Muzny D."/>
            <person name="Qin X."/>
            <person name="Deng J."/>
            <person name="Jiang H."/>
            <person name="Liu Y."/>
            <person name="Qu J."/>
            <person name="Song X.-Z."/>
            <person name="Zhang L."/>
            <person name="Thornton R."/>
            <person name="Coyle M."/>
            <person name="Francisco L."/>
            <person name="Jackson L."/>
            <person name="Javaid M."/>
            <person name="Korchina V."/>
            <person name="Kovar C."/>
            <person name="Mata R."/>
            <person name="Mathew T."/>
            <person name="Ngo R."/>
            <person name="Nguyen L."/>
            <person name="Nguyen N."/>
            <person name="Okwuonu G."/>
            <person name="Ongeri F."/>
            <person name="Pham C."/>
            <person name="Simmons D."/>
            <person name="Wilczek-Boney K."/>
            <person name="Hale W."/>
            <person name="Jakkamsetti A."/>
            <person name="Pham P."/>
            <person name="Ruth R."/>
            <person name="San Lucas F."/>
            <person name="Warren J."/>
            <person name="Zhang J."/>
            <person name="Zhao Z."/>
            <person name="Zhou C."/>
            <person name="Zhu D."/>
            <person name="Lee S."/>
            <person name="Bess C."/>
            <person name="Blankenburg K."/>
            <person name="Forbes L."/>
            <person name="Fu Q."/>
            <person name="Gubbala S."/>
            <person name="Hirani K."/>
            <person name="Jayaseelan J.C."/>
            <person name="Lara F."/>
            <person name="Munidasa M."/>
            <person name="Palculict T."/>
            <person name="Patil S."/>
            <person name="Pu L.-L."/>
            <person name="Saada N."/>
            <person name="Tang L."/>
            <person name="Weissenberger G."/>
            <person name="Zhu Y."/>
            <person name="Hemphill L."/>
            <person name="Shang Y."/>
            <person name="Youmans B."/>
            <person name="Ayvaz T."/>
            <person name="Ross M."/>
            <person name="Santibanez J."/>
            <person name="Aqrawi P."/>
            <person name="Gross S."/>
            <person name="Joshi V."/>
            <person name="Fowler G."/>
            <person name="Nazareth L."/>
            <person name="Reid J."/>
            <person name="Worley K."/>
            <person name="Petrosino J."/>
            <person name="Highlander S."/>
            <person name="Gibbs R."/>
        </authorList>
    </citation>
    <scope>NUCLEOTIDE SEQUENCE [LARGE SCALE GENOMIC DNA]</scope>
    <source>
        <strain evidence="2 3">F0287</strain>
    </source>
</reference>
<dbReference type="Pfam" id="PF14771">
    <property type="entry name" value="DUF4476"/>
    <property type="match status" value="1"/>
</dbReference>
<evidence type="ECO:0000313" key="3">
    <source>
        <dbReference type="Proteomes" id="UP000005391"/>
    </source>
</evidence>
<proteinExistence type="predicted"/>
<dbReference type="InterPro" id="IPR028011">
    <property type="entry name" value="DUF4476"/>
</dbReference>
<sequence length="299" mass="34528">MKSVKSVRDFKTFIAFADCPPSGVRRLFNLHTLMKKLLLLCLGVLTSVSWAQEVGSAGRLLQNEYHPNKQARAVIGRGGISVNIDWEYDYNGGYAEVFIRIPERDRFTVSIGDQEITSTTGMYRFFDVTAAPQPLSIWQGHTLIYRVTINPRNNTRMIMDFFSREGLYLLDEISLNNNQPSYHGRQWNDVWNRSYGGGYGGAPMMRQGDFNNFFKMYKDETFDKDKLAFFRAQKNIVSFTTEQIGELMEELSFDDNKLIIAQEAYPNVVDPQNYYQLQAKFTFPSGKKKLSEFLQSVRR</sequence>
<dbReference type="Proteomes" id="UP000005391">
    <property type="component" value="Unassembled WGS sequence"/>
</dbReference>
<dbReference type="eggNOG" id="ENOG5032TNW">
    <property type="taxonomic scope" value="Bacteria"/>
</dbReference>
<dbReference type="EMBL" id="AEOH01000034">
    <property type="protein sequence ID" value="EFS97460.1"/>
    <property type="molecule type" value="Genomic_DNA"/>
</dbReference>
<comment type="caution">
    <text evidence="2">The sequence shown here is derived from an EMBL/GenBank/DDBJ whole genome shotgun (WGS) entry which is preliminary data.</text>
</comment>
<protein>
    <recommendedName>
        <fullName evidence="1">DUF4476 domain-containing protein</fullName>
    </recommendedName>
</protein>
<gene>
    <name evidence="2" type="ORF">HMPREF1977_1211</name>
</gene>
<feature type="domain" description="DUF4476" evidence="1">
    <location>
        <begin position="205"/>
        <end position="294"/>
    </location>
</feature>
<accession>E4MS51</accession>
<organism evidence="2 3">
    <name type="scientific">Capnocytophaga ochracea F0287</name>
    <dbReference type="NCBI Taxonomy" id="873517"/>
    <lineage>
        <taxon>Bacteria</taxon>
        <taxon>Pseudomonadati</taxon>
        <taxon>Bacteroidota</taxon>
        <taxon>Flavobacteriia</taxon>
        <taxon>Flavobacteriales</taxon>
        <taxon>Flavobacteriaceae</taxon>
        <taxon>Capnocytophaga</taxon>
    </lineage>
</organism>
<dbReference type="HOGENOM" id="CLU_084421_0_0_10"/>
<name>E4MS51_CAPOC</name>
<evidence type="ECO:0000259" key="1">
    <source>
        <dbReference type="Pfam" id="PF14771"/>
    </source>
</evidence>